<evidence type="ECO:0000313" key="3">
    <source>
        <dbReference type="Proteomes" id="UP000748756"/>
    </source>
</evidence>
<feature type="compositionally biased region" description="Polar residues" evidence="1">
    <location>
        <begin position="19"/>
        <end position="28"/>
    </location>
</feature>
<evidence type="ECO:0000313" key="2">
    <source>
        <dbReference type="EMBL" id="KAF9120093.1"/>
    </source>
</evidence>
<dbReference type="EMBL" id="JAAAUQ010002897">
    <property type="protein sequence ID" value="KAF9120093.1"/>
    <property type="molecule type" value="Genomic_DNA"/>
</dbReference>
<evidence type="ECO:0000256" key="1">
    <source>
        <dbReference type="SAM" id="MobiDB-lite"/>
    </source>
</evidence>
<accession>A0A9P5R3W1</accession>
<keyword evidence="3" id="KW-1185">Reference proteome</keyword>
<comment type="caution">
    <text evidence="2">The sequence shown here is derived from an EMBL/GenBank/DDBJ whole genome shotgun (WGS) entry which is preliminary data.</text>
</comment>
<gene>
    <name evidence="2" type="ORF">BG015_006145</name>
</gene>
<feature type="compositionally biased region" description="Basic and acidic residues" evidence="1">
    <location>
        <begin position="37"/>
        <end position="48"/>
    </location>
</feature>
<dbReference type="AlphaFoldDB" id="A0A9P5R3W1"/>
<dbReference type="OrthoDB" id="439808at2759"/>
<feature type="compositionally biased region" description="Basic and acidic residues" evidence="1">
    <location>
        <begin position="98"/>
        <end position="111"/>
    </location>
</feature>
<sequence length="219" mass="24749">MEEMNSIVAPDDTKHVENESVTSHSESGQEAAVAPEHPTEEPERHVEVEAEAPEAEAQGILMISLKPGGQDIVPGTQEQQDQPDHQDQSGHHNNYQDGQDHHHDEEVRPQEDQQEQYDPSAPDIRRQPMDPFLQQNIKIEEEDAYGINSHQAMNRPAHHMNRPVDHFRLYERPSDPFQDMPYGDEDAEGLHSMSQGMYSGGNGGDYDMEANQEQQGKDP</sequence>
<name>A0A9P5R3W1_9FUNG</name>
<organism evidence="2 3">
    <name type="scientific">Linnemannia schmuckeri</name>
    <dbReference type="NCBI Taxonomy" id="64567"/>
    <lineage>
        <taxon>Eukaryota</taxon>
        <taxon>Fungi</taxon>
        <taxon>Fungi incertae sedis</taxon>
        <taxon>Mucoromycota</taxon>
        <taxon>Mortierellomycotina</taxon>
        <taxon>Mortierellomycetes</taxon>
        <taxon>Mortierellales</taxon>
        <taxon>Mortierellaceae</taxon>
        <taxon>Linnemannia</taxon>
    </lineage>
</organism>
<feature type="non-terminal residue" evidence="2">
    <location>
        <position position="219"/>
    </location>
</feature>
<feature type="region of interest" description="Disordered" evidence="1">
    <location>
        <begin position="171"/>
        <end position="219"/>
    </location>
</feature>
<reference evidence="2" key="1">
    <citation type="journal article" date="2020" name="Fungal Divers.">
        <title>Resolving the Mortierellaceae phylogeny through synthesis of multi-gene phylogenetics and phylogenomics.</title>
        <authorList>
            <person name="Vandepol N."/>
            <person name="Liber J."/>
            <person name="Desiro A."/>
            <person name="Na H."/>
            <person name="Kennedy M."/>
            <person name="Barry K."/>
            <person name="Grigoriev I.V."/>
            <person name="Miller A.N."/>
            <person name="O'Donnell K."/>
            <person name="Stajich J.E."/>
            <person name="Bonito G."/>
        </authorList>
    </citation>
    <scope>NUCLEOTIDE SEQUENCE</scope>
    <source>
        <strain evidence="2">NRRL 6426</strain>
    </source>
</reference>
<proteinExistence type="predicted"/>
<protein>
    <submittedName>
        <fullName evidence="2">Uncharacterized protein</fullName>
    </submittedName>
</protein>
<feature type="region of interest" description="Disordered" evidence="1">
    <location>
        <begin position="1"/>
        <end position="132"/>
    </location>
</feature>
<dbReference type="Proteomes" id="UP000748756">
    <property type="component" value="Unassembled WGS sequence"/>
</dbReference>